<dbReference type="InterPro" id="IPR041698">
    <property type="entry name" value="Methyltransf_25"/>
</dbReference>
<evidence type="ECO:0000259" key="1">
    <source>
        <dbReference type="Pfam" id="PF13649"/>
    </source>
</evidence>
<keyword evidence="3" id="KW-1185">Reference proteome</keyword>
<keyword evidence="2" id="KW-0489">Methyltransferase</keyword>
<dbReference type="RefSeq" id="WP_106565390.1">
    <property type="nucleotide sequence ID" value="NZ_JAUVYL010000039.1"/>
</dbReference>
<evidence type="ECO:0000313" key="2">
    <source>
        <dbReference type="EMBL" id="PSL07284.1"/>
    </source>
</evidence>
<protein>
    <submittedName>
        <fullName evidence="2">Methyltransferase family protein</fullName>
    </submittedName>
</protein>
<evidence type="ECO:0000313" key="3">
    <source>
        <dbReference type="Proteomes" id="UP000240708"/>
    </source>
</evidence>
<dbReference type="Gene3D" id="3.40.50.150">
    <property type="entry name" value="Vaccinia Virus protein VP39"/>
    <property type="match status" value="1"/>
</dbReference>
<organism evidence="2 3">
    <name type="scientific">Cecembia rubra</name>
    <dbReference type="NCBI Taxonomy" id="1485585"/>
    <lineage>
        <taxon>Bacteria</taxon>
        <taxon>Pseudomonadati</taxon>
        <taxon>Bacteroidota</taxon>
        <taxon>Cytophagia</taxon>
        <taxon>Cytophagales</taxon>
        <taxon>Cyclobacteriaceae</taxon>
        <taxon>Cecembia</taxon>
    </lineage>
</organism>
<dbReference type="EMBL" id="PYGF01000001">
    <property type="protein sequence ID" value="PSL07284.1"/>
    <property type="molecule type" value="Genomic_DNA"/>
</dbReference>
<name>A0A2P8ECW8_9BACT</name>
<dbReference type="Proteomes" id="UP000240708">
    <property type="component" value="Unassembled WGS sequence"/>
</dbReference>
<feature type="domain" description="Methyltransferase" evidence="1">
    <location>
        <begin position="40"/>
        <end position="129"/>
    </location>
</feature>
<sequence length="202" mass="23008">MDSKFWDEKFSSSPDLYGELPNEFLKDQLYKLKKGKILLPGEGEGRNAFFAASNGWEVTALDQSQIAQKHTLEKAEKANLHIKYHVCNVEDYLPEAKSFDVIAMIYFHLPLTIRDKVHQRFVLALKENGLLILEGFGKPQLNFQSGGPKNLEMLYSLEELKSSFPNLNWQYEFDGPILLKEGKGHSGEAHVIRLIGKKQPSN</sequence>
<dbReference type="GO" id="GO:0008168">
    <property type="term" value="F:methyltransferase activity"/>
    <property type="evidence" value="ECO:0007669"/>
    <property type="project" value="UniProtKB-KW"/>
</dbReference>
<dbReference type="SUPFAM" id="SSF53335">
    <property type="entry name" value="S-adenosyl-L-methionine-dependent methyltransferases"/>
    <property type="match status" value="1"/>
</dbReference>
<comment type="caution">
    <text evidence="2">The sequence shown here is derived from an EMBL/GenBank/DDBJ whole genome shotgun (WGS) entry which is preliminary data.</text>
</comment>
<keyword evidence="2" id="KW-0808">Transferase</keyword>
<reference evidence="2 3" key="1">
    <citation type="submission" date="2018-03" db="EMBL/GenBank/DDBJ databases">
        <title>Genomic Encyclopedia of Archaeal and Bacterial Type Strains, Phase II (KMG-II): from individual species to whole genera.</title>
        <authorList>
            <person name="Goeker M."/>
        </authorList>
    </citation>
    <scope>NUCLEOTIDE SEQUENCE [LARGE SCALE GENOMIC DNA]</scope>
    <source>
        <strain evidence="2 3">DSM 28057</strain>
    </source>
</reference>
<accession>A0A2P8ECW8</accession>
<dbReference type="GO" id="GO:0032259">
    <property type="term" value="P:methylation"/>
    <property type="evidence" value="ECO:0007669"/>
    <property type="project" value="UniProtKB-KW"/>
</dbReference>
<dbReference type="OrthoDB" id="9804312at2"/>
<dbReference type="AlphaFoldDB" id="A0A2P8ECW8"/>
<dbReference type="CDD" id="cd02440">
    <property type="entry name" value="AdoMet_MTases"/>
    <property type="match status" value="1"/>
</dbReference>
<dbReference type="Pfam" id="PF13649">
    <property type="entry name" value="Methyltransf_25"/>
    <property type="match status" value="1"/>
</dbReference>
<dbReference type="InterPro" id="IPR029063">
    <property type="entry name" value="SAM-dependent_MTases_sf"/>
</dbReference>
<proteinExistence type="predicted"/>
<gene>
    <name evidence="2" type="ORF">CLV48_101214</name>
</gene>